<feature type="compositionally biased region" description="Basic residues" evidence="1">
    <location>
        <begin position="372"/>
        <end position="393"/>
    </location>
</feature>
<gene>
    <name evidence="2" type="ORF">G7Y89_g15837</name>
</gene>
<organism evidence="2 3">
    <name type="scientific">Cudoniella acicularis</name>
    <dbReference type="NCBI Taxonomy" id="354080"/>
    <lineage>
        <taxon>Eukaryota</taxon>
        <taxon>Fungi</taxon>
        <taxon>Dikarya</taxon>
        <taxon>Ascomycota</taxon>
        <taxon>Pezizomycotina</taxon>
        <taxon>Leotiomycetes</taxon>
        <taxon>Helotiales</taxon>
        <taxon>Tricladiaceae</taxon>
        <taxon>Cudoniella</taxon>
    </lineage>
</organism>
<dbReference type="EMBL" id="JAAMPI010002747">
    <property type="protein sequence ID" value="KAF4609618.1"/>
    <property type="molecule type" value="Genomic_DNA"/>
</dbReference>
<proteinExistence type="predicted"/>
<protein>
    <submittedName>
        <fullName evidence="2">Uncharacterized protein</fullName>
    </submittedName>
</protein>
<dbReference type="AlphaFoldDB" id="A0A8H4QEY8"/>
<accession>A0A8H4QEY8</accession>
<evidence type="ECO:0000313" key="3">
    <source>
        <dbReference type="Proteomes" id="UP000566819"/>
    </source>
</evidence>
<evidence type="ECO:0000256" key="1">
    <source>
        <dbReference type="SAM" id="MobiDB-lite"/>
    </source>
</evidence>
<feature type="compositionally biased region" description="Basic and acidic residues" evidence="1">
    <location>
        <begin position="362"/>
        <end position="371"/>
    </location>
</feature>
<name>A0A8H4QEY8_9HELO</name>
<reference evidence="2 3" key="1">
    <citation type="submission" date="2020-03" db="EMBL/GenBank/DDBJ databases">
        <title>Draft Genome Sequence of Cudoniella acicularis.</title>
        <authorList>
            <person name="Buettner E."/>
            <person name="Kellner H."/>
        </authorList>
    </citation>
    <scope>NUCLEOTIDE SEQUENCE [LARGE SCALE GENOMIC DNA]</scope>
    <source>
        <strain evidence="2 3">DSM 108380</strain>
    </source>
</reference>
<evidence type="ECO:0000313" key="2">
    <source>
        <dbReference type="EMBL" id="KAF4609618.1"/>
    </source>
</evidence>
<keyword evidence="3" id="KW-1185">Reference proteome</keyword>
<dbReference type="Proteomes" id="UP000566819">
    <property type="component" value="Unassembled WGS sequence"/>
</dbReference>
<feature type="compositionally biased region" description="Polar residues" evidence="1">
    <location>
        <begin position="394"/>
        <end position="417"/>
    </location>
</feature>
<feature type="region of interest" description="Disordered" evidence="1">
    <location>
        <begin position="315"/>
        <end position="417"/>
    </location>
</feature>
<comment type="caution">
    <text evidence="2">The sequence shown here is derived from an EMBL/GenBank/DDBJ whole genome shotgun (WGS) entry which is preliminary data.</text>
</comment>
<feature type="region of interest" description="Disordered" evidence="1">
    <location>
        <begin position="167"/>
        <end position="213"/>
    </location>
</feature>
<dbReference type="OrthoDB" id="340227at2759"/>
<sequence>MNNRFSATHHHHALLYASWYLAGEVGTPLEQNKHINKELILVIRVIVFVDKGDNVDYCLSIRSGNPYVAGTRARSGRLNCLTTWQASFLRPGFGREAQGAGLNFHSLAMMRGNPADAGDELSNPSDSCRKESLASIQLGLLRIFTTHFNTRLEILQGRSQVVFNSTKTPASHHYGSTIIKGSGRPDRKPNKVSSTKPTQETSIVDNPSTLNLQPDKAPTSVNALVNTTIHPARRPQLKLIQMKQPDKYGYGYVYKALQITDQTLFEVKVYSFNQLDTKQNRKAKRNCREWKGRRRFLDSWKENGLVFLILQYPKSRDTSSPVSSGPQGEEQFPSLVPAPPITKALPQKSDITKPQCVPYSRSPKEKTEKQKEKSRRYQQQKRQMKRAQRRRVSKSTTISNSSNAQQPSDADSFSPSSQLSQWLAEAFGFA</sequence>
<feature type="compositionally biased region" description="Polar residues" evidence="1">
    <location>
        <begin position="191"/>
        <end position="212"/>
    </location>
</feature>